<evidence type="ECO:0000256" key="1">
    <source>
        <dbReference type="SAM" id="MobiDB-lite"/>
    </source>
</evidence>
<feature type="region of interest" description="Disordered" evidence="1">
    <location>
        <begin position="114"/>
        <end position="136"/>
    </location>
</feature>
<feature type="region of interest" description="Disordered" evidence="1">
    <location>
        <begin position="266"/>
        <end position="336"/>
    </location>
</feature>
<reference evidence="2" key="1">
    <citation type="submission" date="2014-11" db="EMBL/GenBank/DDBJ databases">
        <authorList>
            <person name="Otto D Thomas"/>
            <person name="Naeem Raeece"/>
        </authorList>
    </citation>
    <scope>NUCLEOTIDE SEQUENCE</scope>
</reference>
<name>A0A0G4GI92_9ALVE</name>
<dbReference type="VEuPathDB" id="CryptoDB:Cvel_22017"/>
<feature type="compositionally biased region" description="Low complexity" evidence="1">
    <location>
        <begin position="494"/>
        <end position="503"/>
    </location>
</feature>
<evidence type="ECO:0000313" key="2">
    <source>
        <dbReference type="EMBL" id="CEM29538.1"/>
    </source>
</evidence>
<protein>
    <submittedName>
        <fullName evidence="2">Uncharacterized protein</fullName>
    </submittedName>
</protein>
<feature type="compositionally biased region" description="Basic and acidic residues" evidence="1">
    <location>
        <begin position="580"/>
        <end position="607"/>
    </location>
</feature>
<sequence length="628" mass="70406">MRWPRSPLPSRSIPSRLHASVPVETAGESLPASSVSRDTETVQRARDVLLLDFLKIFGRLAEHAGLNSWGLAPNLMSLSNDRIKKLGPRAALMRIPWLVLFEDEWVRTHPDKASRLMEESSKKEKKKLRGGKPNSIPVTDSTTRVVLDRNQFKESVMNLEFRMPYEALEHPELCHIYRGYVEEARRECGRGERALDRVNMRLQSEPVVNEAALDLTFDFLSGGQPLLSPAILSFNLRRLLRYIDRTLYFFEFLSCIVIIRAEEMGGTERKSEGEEQEGEGGGVSSENETKQQEEGEGESASDPLPSADSLFEGGKRKGEKEEGGEGQRERGGVPVVRPSVKQVRMMDLVRLGNVAPLEDVLRSDSCILEALDGVVLSHFCRICRDALRDGGGMQEGNGNFVEQTESASTADFPLSPETANAPINSGGEPFDLMIEVPPFQQTLLDEGANKSFRDTGMRPVQKYRPFPPLHPRHPPPRVWPEEVEVSPETEERVGLNGNVGRGVSLSDLKGGRFGEEEREGVGIAEEEEEAEEDDEEEEKEENGEEEETEERGEGENKPQRKKKASRRSERNRAKRKIKREIREAAGPKTTYRDVYERMKKSRQEAAKAKKAAQPQVLSAKTKGEPPPS</sequence>
<organism evidence="2">
    <name type="scientific">Chromera velia CCMP2878</name>
    <dbReference type="NCBI Taxonomy" id="1169474"/>
    <lineage>
        <taxon>Eukaryota</taxon>
        <taxon>Sar</taxon>
        <taxon>Alveolata</taxon>
        <taxon>Colpodellida</taxon>
        <taxon>Chromeraceae</taxon>
        <taxon>Chromera</taxon>
    </lineage>
</organism>
<feature type="region of interest" description="Disordered" evidence="1">
    <location>
        <begin position="466"/>
        <end position="628"/>
    </location>
</feature>
<feature type="compositionally biased region" description="Basic and acidic residues" evidence="1">
    <location>
        <begin position="313"/>
        <end position="331"/>
    </location>
</feature>
<feature type="compositionally biased region" description="Acidic residues" evidence="1">
    <location>
        <begin position="524"/>
        <end position="550"/>
    </location>
</feature>
<dbReference type="EMBL" id="CDMZ01001241">
    <property type="protein sequence ID" value="CEM29538.1"/>
    <property type="molecule type" value="Genomic_DNA"/>
</dbReference>
<accession>A0A0G4GI92</accession>
<dbReference type="AlphaFoldDB" id="A0A0G4GI92"/>
<proteinExistence type="predicted"/>
<gene>
    <name evidence="2" type="ORF">Cvel_22017</name>
</gene>